<organism evidence="3 4">
    <name type="scientific">Arabidopsis thaliana</name>
    <name type="common">Mouse-ear cress</name>
    <dbReference type="NCBI Taxonomy" id="3702"/>
    <lineage>
        <taxon>Eukaryota</taxon>
        <taxon>Viridiplantae</taxon>
        <taxon>Streptophyta</taxon>
        <taxon>Embryophyta</taxon>
        <taxon>Tracheophyta</taxon>
        <taxon>Spermatophyta</taxon>
        <taxon>Magnoliopsida</taxon>
        <taxon>eudicotyledons</taxon>
        <taxon>Gunneridae</taxon>
        <taxon>Pentapetalae</taxon>
        <taxon>rosids</taxon>
        <taxon>malvids</taxon>
        <taxon>Brassicales</taxon>
        <taxon>Brassicaceae</taxon>
        <taxon>Camelineae</taxon>
        <taxon>Arabidopsis</taxon>
    </lineage>
</organism>
<dbReference type="InterPro" id="IPR051681">
    <property type="entry name" value="Ser/Thr_Kinases-Pseudokinases"/>
</dbReference>
<feature type="domain" description="Serine-threonine/tyrosine-protein kinase catalytic" evidence="2">
    <location>
        <begin position="74"/>
        <end position="190"/>
    </location>
</feature>
<feature type="domain" description="Serine-threonine/tyrosine-protein kinase catalytic" evidence="2">
    <location>
        <begin position="194"/>
        <end position="261"/>
    </location>
</feature>
<evidence type="ECO:0000256" key="1">
    <source>
        <dbReference type="SAM" id="MobiDB-lite"/>
    </source>
</evidence>
<evidence type="ECO:0000313" key="4">
    <source>
        <dbReference type="Proteomes" id="UP000516314"/>
    </source>
</evidence>
<dbReference type="PANTHER" id="PTHR44329:SF228">
    <property type="entry name" value="KINASE-LIKE PROTEIN"/>
    <property type="match status" value="1"/>
</dbReference>
<dbReference type="EMBL" id="LR881468">
    <property type="protein sequence ID" value="CAD5323860.1"/>
    <property type="molecule type" value="Genomic_DNA"/>
</dbReference>
<dbReference type="Gene3D" id="1.10.510.10">
    <property type="entry name" value="Transferase(Phosphotransferase) domain 1"/>
    <property type="match status" value="2"/>
</dbReference>
<reference evidence="3 4" key="1">
    <citation type="submission" date="2020-09" db="EMBL/GenBank/DDBJ databases">
        <authorList>
            <person name="Ashkenazy H."/>
        </authorList>
    </citation>
    <scope>NUCLEOTIDE SEQUENCE [LARGE SCALE GENOMIC DNA]</scope>
    <source>
        <strain evidence="4">cv. Cdm-0</strain>
    </source>
</reference>
<accession>A0A7G2EMQ6</accession>
<dbReference type="SUPFAM" id="SSF56112">
    <property type="entry name" value="Protein kinase-like (PK-like)"/>
    <property type="match status" value="1"/>
</dbReference>
<dbReference type="InterPro" id="IPR011009">
    <property type="entry name" value="Kinase-like_dom_sf"/>
</dbReference>
<dbReference type="InterPro" id="IPR001245">
    <property type="entry name" value="Ser-Thr/Tyr_kinase_cat_dom"/>
</dbReference>
<feature type="region of interest" description="Disordered" evidence="1">
    <location>
        <begin position="1"/>
        <end position="26"/>
    </location>
</feature>
<evidence type="ECO:0000313" key="3">
    <source>
        <dbReference type="EMBL" id="CAD5323860.1"/>
    </source>
</evidence>
<name>A0A7G2EMQ6_ARATH</name>
<sequence>METRNETKASPENNLRNRGADGNNSKKDMIFRADKIDLKNLDIQLEKHLSRVWSRSIEKHPKPKEEWEIELAKLEMRNVIARGAYGIVYKGIYDGQDVAEDGYATTAETSALRASFRQEVAFVGASMGTANLKIPSSAETENSLPQRACCVVVEYIPGGTLKQYLFRNRRKKLAFKVVVQLALDLSRGLNKMRFGICLWEIYCCDMPYPDLSFADVSSAVVRQNLRPDIPRCCPTALATIMKRCWEANPEKRPEMKEVVSLLEAVDTTKGGGMIPEDQRPGCFCFVSGRGP</sequence>
<proteinExistence type="predicted"/>
<protein>
    <submittedName>
        <fullName evidence="3">(thale cress) hypothetical protein</fullName>
    </submittedName>
</protein>
<dbReference type="AlphaFoldDB" id="A0A7G2EMQ6"/>
<dbReference type="Pfam" id="PF07714">
    <property type="entry name" value="PK_Tyr_Ser-Thr"/>
    <property type="match status" value="2"/>
</dbReference>
<dbReference type="GO" id="GO:0004672">
    <property type="term" value="F:protein kinase activity"/>
    <property type="evidence" value="ECO:0007669"/>
    <property type="project" value="InterPro"/>
</dbReference>
<dbReference type="PANTHER" id="PTHR44329">
    <property type="entry name" value="SERINE/THREONINE-PROTEIN KINASE TNNI3K-RELATED"/>
    <property type="match status" value="1"/>
</dbReference>
<evidence type="ECO:0000259" key="2">
    <source>
        <dbReference type="Pfam" id="PF07714"/>
    </source>
</evidence>
<gene>
    <name evidence="3" type="ORF">AT9943_LOCUS11785</name>
</gene>
<dbReference type="Proteomes" id="UP000516314">
    <property type="component" value="Chromosome 3"/>
</dbReference>